<dbReference type="PaxDb" id="67767-A0A0J7JUZ4"/>
<evidence type="ECO:0000313" key="2">
    <source>
        <dbReference type="Proteomes" id="UP000036403"/>
    </source>
</evidence>
<dbReference type="EMBL" id="LBMM01030141">
    <property type="protein sequence ID" value="KMQ81934.1"/>
    <property type="molecule type" value="Genomic_DNA"/>
</dbReference>
<proteinExistence type="predicted"/>
<protein>
    <submittedName>
        <fullName evidence="1">Uncharacterized protein</fullName>
    </submittedName>
</protein>
<dbReference type="OrthoDB" id="5949854at2759"/>
<organism evidence="1 2">
    <name type="scientific">Lasius niger</name>
    <name type="common">Black garden ant</name>
    <dbReference type="NCBI Taxonomy" id="67767"/>
    <lineage>
        <taxon>Eukaryota</taxon>
        <taxon>Metazoa</taxon>
        <taxon>Ecdysozoa</taxon>
        <taxon>Arthropoda</taxon>
        <taxon>Hexapoda</taxon>
        <taxon>Insecta</taxon>
        <taxon>Pterygota</taxon>
        <taxon>Neoptera</taxon>
        <taxon>Endopterygota</taxon>
        <taxon>Hymenoptera</taxon>
        <taxon>Apocrita</taxon>
        <taxon>Aculeata</taxon>
        <taxon>Formicoidea</taxon>
        <taxon>Formicidae</taxon>
        <taxon>Formicinae</taxon>
        <taxon>Lasius</taxon>
        <taxon>Lasius</taxon>
    </lineage>
</organism>
<name>A0A0J7JUZ4_LASNI</name>
<evidence type="ECO:0000313" key="1">
    <source>
        <dbReference type="EMBL" id="KMQ81934.1"/>
    </source>
</evidence>
<dbReference type="AlphaFoldDB" id="A0A0J7JUZ4"/>
<accession>A0A0J7JUZ4</accession>
<gene>
    <name evidence="1" type="ORF">RF55_24731</name>
</gene>
<keyword evidence="2" id="KW-1185">Reference proteome</keyword>
<dbReference type="Proteomes" id="UP000036403">
    <property type="component" value="Unassembled WGS sequence"/>
</dbReference>
<reference evidence="1 2" key="1">
    <citation type="submission" date="2015-04" db="EMBL/GenBank/DDBJ databases">
        <title>Lasius niger genome sequencing.</title>
        <authorList>
            <person name="Konorov E.A."/>
            <person name="Nikitin M.A."/>
            <person name="Kirill M.V."/>
            <person name="Chang P."/>
        </authorList>
    </citation>
    <scope>NUCLEOTIDE SEQUENCE [LARGE SCALE GENOMIC DNA]</scope>
    <source>
        <tissue evidence="1">Whole</tissue>
    </source>
</reference>
<sequence>MHTIERFITLLYDRTSTETNIDKARRKMFAKKSNVQLIPPTRAALKQHVLRAVYQVGHVWVLALVPAPTPPSSTDWGWIKSSGVNEPLWTTLPETSKMCRELVSCKDCMKRCKCKKAGLECTPLCACDGE</sequence>
<comment type="caution">
    <text evidence="1">The sequence shown here is derived from an EMBL/GenBank/DDBJ whole genome shotgun (WGS) entry which is preliminary data.</text>
</comment>